<sequence length="496" mass="57269">MLAYYIQGGQLMREQHVLITLFGATGDLAHRKLYPAIFRLFQKGFIKNHFAVIGTARREWTDDYFRDVVKQSVQSLVKSEEELNEFLSHFYYQPHNVNDTHHYVVLKELSERLDETYQINGNRVFYLAMAPNFFGTITEHLKAEQLLTPNGYNRLIIEKPFGKDFASAQELNHQLRQSFDENQIYRIDHYLGKEMIQNISAVRFANRVFEALWNKENIDHVQISLLEQVSVEERGGYYDTSGALRDMVQNHILQILALVAMEPPVSFGDIRKNKIKVLEQLRPYTPEEVKENFVRGQYGPSEDGLKPGYREDANVADDSNMETFVAGKVLIDNERWQGVPFYVRTGKSLNAKETIIDVVFKEASSPLFCGVEGCPSNRISIHITPREGFCFVINSKAVGNTIALQTSHLEKIFDETFSLRSPEAYERLILDCIEGDMTNFTHWEEVAASWKYVDTIRQTWDSEIAEEFPNYAAGSKGPKVSFELLEREGRKWVERD</sequence>
<dbReference type="GO" id="GO:0005829">
    <property type="term" value="C:cytosol"/>
    <property type="evidence" value="ECO:0007669"/>
    <property type="project" value="TreeGrafter"/>
</dbReference>
<dbReference type="Pfam" id="PF00479">
    <property type="entry name" value="G6PD_N"/>
    <property type="match status" value="1"/>
</dbReference>
<accession>C8NFY3</accession>
<dbReference type="PANTHER" id="PTHR23429:SF0">
    <property type="entry name" value="GLUCOSE-6-PHOSPHATE 1-DEHYDROGENASE"/>
    <property type="match status" value="1"/>
</dbReference>
<reference evidence="10 11" key="1">
    <citation type="submission" date="2009-08" db="EMBL/GenBank/DDBJ databases">
        <authorList>
            <person name="Muzny D."/>
            <person name="Qin X."/>
            <person name="Deng J."/>
            <person name="Jiang H."/>
            <person name="Liu Y."/>
            <person name="Qu J."/>
            <person name="Song X.-Z."/>
            <person name="Zhang L."/>
            <person name="Thornton R."/>
            <person name="Coyle M."/>
            <person name="Francisco L."/>
            <person name="Jackson L."/>
            <person name="Javaid M."/>
            <person name="Korchina V."/>
            <person name="Kovar C."/>
            <person name="Mata R."/>
            <person name="Mathew T."/>
            <person name="Ngo R."/>
            <person name="Nguyen L."/>
            <person name="Nguyen N."/>
            <person name="Okwuonu G."/>
            <person name="Ongeri F."/>
            <person name="Pham C."/>
            <person name="Simmons D."/>
            <person name="Wilczek-Boney K."/>
            <person name="Hale W."/>
            <person name="Jakkamsetti A."/>
            <person name="Pham P."/>
            <person name="Ruth R."/>
            <person name="San Lucas F."/>
            <person name="Warren J."/>
            <person name="Zhang J."/>
            <person name="Zhao Z."/>
            <person name="Zhou C."/>
            <person name="Zhu D."/>
            <person name="Lee S."/>
            <person name="Bess C."/>
            <person name="Blankenburg K."/>
            <person name="Forbes L."/>
            <person name="Fu Q."/>
            <person name="Gubbala S."/>
            <person name="Hirani K."/>
            <person name="Jayaseelan J.C."/>
            <person name="Lara F."/>
            <person name="Munidasa M."/>
            <person name="Palculict T."/>
            <person name="Patil S."/>
            <person name="Pu L.-L."/>
            <person name="Saada N."/>
            <person name="Tang L."/>
            <person name="Weissenberger G."/>
            <person name="Zhu Y."/>
            <person name="Hemphill L."/>
            <person name="Shang Y."/>
            <person name="Youmans B."/>
            <person name="Ayvaz T."/>
            <person name="Ross M."/>
            <person name="Santibanez J."/>
            <person name="Aqrawi P."/>
            <person name="Gross S."/>
            <person name="Joshi V."/>
            <person name="Fowler G."/>
            <person name="Nazareth L."/>
            <person name="Reid J."/>
            <person name="Worley K."/>
            <person name="Petrosino J."/>
            <person name="Highlander S."/>
            <person name="Gibbs R."/>
        </authorList>
    </citation>
    <scope>NUCLEOTIDE SEQUENCE [LARGE SCALE GENOMIC DNA]</scope>
    <source>
        <strain evidence="10 11">ATCC 49175</strain>
    </source>
</reference>
<gene>
    <name evidence="7 10" type="primary">zwf</name>
    <name evidence="10" type="ORF">HMPREF0444_0828</name>
</gene>
<dbReference type="GO" id="GO:0006006">
    <property type="term" value="P:glucose metabolic process"/>
    <property type="evidence" value="ECO:0007669"/>
    <property type="project" value="UniProtKB-KW"/>
</dbReference>
<dbReference type="InterPro" id="IPR019796">
    <property type="entry name" value="G6P_DH_AS"/>
</dbReference>
<dbReference type="PROSITE" id="PS00069">
    <property type="entry name" value="G6P_DEHYDROGENASE"/>
    <property type="match status" value="1"/>
</dbReference>
<evidence type="ECO:0000313" key="11">
    <source>
        <dbReference type="Proteomes" id="UP000005926"/>
    </source>
</evidence>
<evidence type="ECO:0000256" key="4">
    <source>
        <dbReference type="ARBA" id="ARBA00022857"/>
    </source>
</evidence>
<dbReference type="Proteomes" id="UP000005926">
    <property type="component" value="Unassembled WGS sequence"/>
</dbReference>
<feature type="binding site" evidence="7">
    <location>
        <position position="227"/>
    </location>
    <ligand>
        <name>substrate</name>
    </ligand>
</feature>
<dbReference type="STRING" id="638301.HMPREF0444_0828"/>
<comment type="caution">
    <text evidence="7">Lacks conserved residue(s) required for the propagation of feature annotation.</text>
</comment>
<feature type="binding site" evidence="7">
    <location>
        <position position="57"/>
    </location>
    <ligand>
        <name>NADP(+)</name>
        <dbReference type="ChEBI" id="CHEBI:58349"/>
    </ligand>
</feature>
<dbReference type="SUPFAM" id="SSF55347">
    <property type="entry name" value="Glyceraldehyde-3-phosphate dehydrogenase-like, C-terminal domain"/>
    <property type="match status" value="1"/>
</dbReference>
<dbReference type="Gene3D" id="3.40.50.720">
    <property type="entry name" value="NAD(P)-binding Rossmann-like Domain"/>
    <property type="match status" value="1"/>
</dbReference>
<keyword evidence="5 7" id="KW-0560">Oxidoreductase</keyword>
<dbReference type="InterPro" id="IPR022674">
    <property type="entry name" value="G6P_DH_NAD-bd"/>
</dbReference>
<dbReference type="GO" id="GO:0050661">
    <property type="term" value="F:NADP binding"/>
    <property type="evidence" value="ECO:0007669"/>
    <property type="project" value="UniProtKB-UniRule"/>
</dbReference>
<feature type="active site" description="Proton acceptor" evidence="7">
    <location>
        <position position="251"/>
    </location>
</feature>
<feature type="binding site" evidence="7">
    <location>
        <position position="193"/>
    </location>
    <ligand>
        <name>substrate</name>
    </ligand>
</feature>
<feature type="binding site" evidence="7">
    <location>
        <position position="189"/>
    </location>
    <ligand>
        <name>substrate</name>
    </ligand>
</feature>
<evidence type="ECO:0000259" key="9">
    <source>
        <dbReference type="Pfam" id="PF02781"/>
    </source>
</evidence>
<comment type="pathway">
    <text evidence="1 7">Carbohydrate degradation; pentose phosphate pathway; D-ribulose 5-phosphate from D-glucose 6-phosphate (oxidative stage): step 1/3.</text>
</comment>
<dbReference type="AlphaFoldDB" id="C8NFY3"/>
<dbReference type="SUPFAM" id="SSF51735">
    <property type="entry name" value="NAD(P)-binding Rossmann-fold domains"/>
    <property type="match status" value="1"/>
</dbReference>
<dbReference type="Gene3D" id="3.30.360.10">
    <property type="entry name" value="Dihydrodipicolinate Reductase, domain 2"/>
    <property type="match status" value="1"/>
</dbReference>
<feature type="binding site" evidence="7">
    <location>
        <position position="246"/>
    </location>
    <ligand>
        <name>substrate</name>
    </ligand>
</feature>
<dbReference type="InterPro" id="IPR001282">
    <property type="entry name" value="G6P_DH"/>
</dbReference>
<dbReference type="EMBL" id="ACKZ01000016">
    <property type="protein sequence ID" value="EEW37469.1"/>
    <property type="molecule type" value="Genomic_DNA"/>
</dbReference>
<dbReference type="EC" id="1.1.1.49" evidence="7"/>
<dbReference type="InterPro" id="IPR036291">
    <property type="entry name" value="NAD(P)-bd_dom_sf"/>
</dbReference>
<keyword evidence="11" id="KW-1185">Reference proteome</keyword>
<keyword evidence="3 7" id="KW-0313">Glucose metabolism</keyword>
<feature type="domain" description="Glucose-6-phosphate dehydrogenase NAD-binding" evidence="8">
    <location>
        <begin position="21"/>
        <end position="198"/>
    </location>
</feature>
<dbReference type="PIRSF" id="PIRSF000110">
    <property type="entry name" value="G6PD"/>
    <property type="match status" value="1"/>
</dbReference>
<keyword evidence="4 7" id="KW-0521">NADP</keyword>
<evidence type="ECO:0000256" key="3">
    <source>
        <dbReference type="ARBA" id="ARBA00022526"/>
    </source>
</evidence>
<feature type="binding site" evidence="7">
    <location>
        <position position="352"/>
    </location>
    <ligand>
        <name>substrate</name>
    </ligand>
</feature>
<feature type="binding site" evidence="7">
    <location>
        <position position="159"/>
    </location>
    <ligand>
        <name>NADP(+)</name>
        <dbReference type="ChEBI" id="CHEBI:58349"/>
    </ligand>
</feature>
<keyword evidence="6 7" id="KW-0119">Carbohydrate metabolism</keyword>
<dbReference type="GO" id="GO:0009051">
    <property type="term" value="P:pentose-phosphate shunt, oxidative branch"/>
    <property type="evidence" value="ECO:0007669"/>
    <property type="project" value="TreeGrafter"/>
</dbReference>
<dbReference type="PANTHER" id="PTHR23429">
    <property type="entry name" value="GLUCOSE-6-PHOSPHATE 1-DEHYDROGENASE G6PD"/>
    <property type="match status" value="1"/>
</dbReference>
<dbReference type="PRINTS" id="PR00079">
    <property type="entry name" value="G6PDHDRGNASE"/>
</dbReference>
<comment type="function">
    <text evidence="7">Catalyzes the oxidation of glucose 6-phosphate to 6-phosphogluconolactone.</text>
</comment>
<comment type="similarity">
    <text evidence="2 7">Belongs to the glucose-6-phosphate dehydrogenase family.</text>
</comment>
<evidence type="ECO:0000259" key="8">
    <source>
        <dbReference type="Pfam" id="PF00479"/>
    </source>
</evidence>
<comment type="caution">
    <text evidence="10">The sequence shown here is derived from an EMBL/GenBank/DDBJ whole genome shotgun (WGS) entry which is preliminary data.</text>
</comment>
<dbReference type="eggNOG" id="COG0364">
    <property type="taxonomic scope" value="Bacteria"/>
</dbReference>
<dbReference type="UniPathway" id="UPA00115">
    <property type="reaction ID" value="UER00408"/>
</dbReference>
<name>C8NFY3_9LACT</name>
<evidence type="ECO:0000256" key="7">
    <source>
        <dbReference type="HAMAP-Rule" id="MF_00966"/>
    </source>
</evidence>
<dbReference type="Pfam" id="PF02781">
    <property type="entry name" value="G6PD_C"/>
    <property type="match status" value="1"/>
</dbReference>
<evidence type="ECO:0000256" key="2">
    <source>
        <dbReference type="ARBA" id="ARBA00009975"/>
    </source>
</evidence>
<dbReference type="InterPro" id="IPR022675">
    <property type="entry name" value="G6P_DH_C"/>
</dbReference>
<evidence type="ECO:0000256" key="6">
    <source>
        <dbReference type="ARBA" id="ARBA00023277"/>
    </source>
</evidence>
<feature type="domain" description="Glucose-6-phosphate dehydrogenase C-terminal" evidence="9">
    <location>
        <begin position="201"/>
        <end position="492"/>
    </location>
</feature>
<feature type="binding site" evidence="7">
    <location>
        <position position="347"/>
    </location>
    <ligand>
        <name>substrate</name>
    </ligand>
</feature>
<organism evidence="10 11">
    <name type="scientific">Granulicatella adiacens ATCC 49175</name>
    <dbReference type="NCBI Taxonomy" id="638301"/>
    <lineage>
        <taxon>Bacteria</taxon>
        <taxon>Bacillati</taxon>
        <taxon>Bacillota</taxon>
        <taxon>Bacilli</taxon>
        <taxon>Lactobacillales</taxon>
        <taxon>Carnobacteriaceae</taxon>
        <taxon>Granulicatella</taxon>
    </lineage>
</organism>
<proteinExistence type="inferred from homology"/>
<dbReference type="GO" id="GO:0004345">
    <property type="term" value="F:glucose-6-phosphate dehydrogenase activity"/>
    <property type="evidence" value="ECO:0007669"/>
    <property type="project" value="UniProtKB-UniRule"/>
</dbReference>
<dbReference type="HOGENOM" id="CLU_013524_5_0_9"/>
<comment type="catalytic activity">
    <reaction evidence="7">
        <text>D-glucose 6-phosphate + NADP(+) = 6-phospho-D-glucono-1,5-lactone + NADPH + H(+)</text>
        <dbReference type="Rhea" id="RHEA:15841"/>
        <dbReference type="ChEBI" id="CHEBI:15378"/>
        <dbReference type="ChEBI" id="CHEBI:57783"/>
        <dbReference type="ChEBI" id="CHEBI:57955"/>
        <dbReference type="ChEBI" id="CHEBI:58349"/>
        <dbReference type="ChEBI" id="CHEBI:61548"/>
        <dbReference type="EC" id="1.1.1.49"/>
    </reaction>
</comment>
<dbReference type="NCBIfam" id="TIGR00871">
    <property type="entry name" value="zwf"/>
    <property type="match status" value="1"/>
</dbReference>
<evidence type="ECO:0000256" key="5">
    <source>
        <dbReference type="ARBA" id="ARBA00023002"/>
    </source>
</evidence>
<protein>
    <recommendedName>
        <fullName evidence="7">Glucose-6-phosphate 1-dehydrogenase</fullName>
        <shortName evidence="7">G6PD</shortName>
        <ecNumber evidence="7">1.1.1.49</ecNumber>
    </recommendedName>
</protein>
<evidence type="ECO:0000256" key="1">
    <source>
        <dbReference type="ARBA" id="ARBA00004937"/>
    </source>
</evidence>
<dbReference type="HAMAP" id="MF_00966">
    <property type="entry name" value="G6PD"/>
    <property type="match status" value="1"/>
</dbReference>
<evidence type="ECO:0000313" key="10">
    <source>
        <dbReference type="EMBL" id="EEW37469.1"/>
    </source>
</evidence>